<evidence type="ECO:0000313" key="3">
    <source>
        <dbReference type="Proteomes" id="UP000609530"/>
    </source>
</evidence>
<gene>
    <name evidence="2" type="ORF">HU760_009105</name>
</gene>
<protein>
    <submittedName>
        <fullName evidence="2">Uncharacterized protein</fullName>
    </submittedName>
</protein>
<feature type="transmembrane region" description="Helical" evidence="1">
    <location>
        <begin position="56"/>
        <end position="77"/>
    </location>
</feature>
<evidence type="ECO:0000256" key="1">
    <source>
        <dbReference type="SAM" id="Phobius"/>
    </source>
</evidence>
<organism evidence="2 3">
    <name type="scientific">Pseudomonas oryzicola</name>
    <dbReference type="NCBI Taxonomy" id="485876"/>
    <lineage>
        <taxon>Bacteria</taxon>
        <taxon>Pseudomonadati</taxon>
        <taxon>Pseudomonadota</taxon>
        <taxon>Gammaproteobacteria</taxon>
        <taxon>Pseudomonadales</taxon>
        <taxon>Pseudomonadaceae</taxon>
        <taxon>Pseudomonas</taxon>
    </lineage>
</organism>
<accession>A0ABS6Q991</accession>
<feature type="transmembrane region" description="Helical" evidence="1">
    <location>
        <begin position="12"/>
        <end position="35"/>
    </location>
</feature>
<keyword evidence="3" id="KW-1185">Reference proteome</keyword>
<dbReference type="Proteomes" id="UP000609530">
    <property type="component" value="Unassembled WGS sequence"/>
</dbReference>
<sequence length="120" mass="13032">MPEVDMFDTPCAVLVALLEADGSVLFAALLGALLVSAARDRLITNTARRLKLGKKLLLVFVTVGVGHVFEPLVSSLVPLPTRGMAAFVAAVVVIPISLKVMVWLDTLDPRELIQRWRNRG</sequence>
<feature type="transmembrane region" description="Helical" evidence="1">
    <location>
        <begin position="83"/>
        <end position="104"/>
    </location>
</feature>
<name>A0ABS6Q991_9PSED</name>
<reference evidence="2 3" key="1">
    <citation type="journal article" date="2020" name="Microorganisms">
        <title>Reliable Identification of Environmental Pseudomonas Isolates Using the rpoD Gene.</title>
        <authorList>
            <consortium name="The Broad Institute Genome Sequencing Platform"/>
            <person name="Girard L."/>
            <person name="Lood C."/>
            <person name="Rokni-Zadeh H."/>
            <person name="van Noort V."/>
            <person name="Lavigne R."/>
            <person name="De Mot R."/>
        </authorList>
    </citation>
    <scope>NUCLEOTIDE SEQUENCE [LARGE SCALE GENOMIC DNA]</scope>
    <source>
        <strain evidence="2 3">RD9SR1</strain>
    </source>
</reference>
<comment type="caution">
    <text evidence="2">The sequence shown here is derived from an EMBL/GenBank/DDBJ whole genome shotgun (WGS) entry which is preliminary data.</text>
</comment>
<keyword evidence="1" id="KW-0812">Transmembrane</keyword>
<dbReference type="RefSeq" id="WP_186674751.1">
    <property type="nucleotide sequence ID" value="NZ_JABWRZ020000001.1"/>
</dbReference>
<keyword evidence="1" id="KW-1133">Transmembrane helix</keyword>
<keyword evidence="1" id="KW-0472">Membrane</keyword>
<evidence type="ECO:0000313" key="2">
    <source>
        <dbReference type="EMBL" id="MBV4490756.1"/>
    </source>
</evidence>
<proteinExistence type="predicted"/>
<dbReference type="EMBL" id="JABWRZ020000001">
    <property type="protein sequence ID" value="MBV4490756.1"/>
    <property type="molecule type" value="Genomic_DNA"/>
</dbReference>